<gene>
    <name evidence="2" type="ORF">LWI29_025147</name>
</gene>
<dbReference type="EMBL" id="JAUESC010000003">
    <property type="protein sequence ID" value="KAK0601535.1"/>
    <property type="molecule type" value="Genomic_DNA"/>
</dbReference>
<feature type="region of interest" description="Disordered" evidence="1">
    <location>
        <begin position="50"/>
        <end position="97"/>
    </location>
</feature>
<reference evidence="2" key="1">
    <citation type="journal article" date="2022" name="Plant J.">
        <title>Strategies of tolerance reflected in two North American maple genomes.</title>
        <authorList>
            <person name="McEvoy S.L."/>
            <person name="Sezen U.U."/>
            <person name="Trouern-Trend A."/>
            <person name="McMahon S.M."/>
            <person name="Schaberg P.G."/>
            <person name="Yang J."/>
            <person name="Wegrzyn J.L."/>
            <person name="Swenson N.G."/>
        </authorList>
    </citation>
    <scope>NUCLEOTIDE SEQUENCE</scope>
    <source>
        <strain evidence="2">NS2018</strain>
    </source>
</reference>
<dbReference type="Proteomes" id="UP001168877">
    <property type="component" value="Unassembled WGS sequence"/>
</dbReference>
<accession>A0AA39T5Y4</accession>
<reference evidence="2" key="2">
    <citation type="submission" date="2023-06" db="EMBL/GenBank/DDBJ databases">
        <authorList>
            <person name="Swenson N.G."/>
            <person name="Wegrzyn J.L."/>
            <person name="Mcevoy S.L."/>
        </authorList>
    </citation>
    <scope>NUCLEOTIDE SEQUENCE</scope>
    <source>
        <strain evidence="2">NS2018</strain>
        <tissue evidence="2">Leaf</tissue>
    </source>
</reference>
<evidence type="ECO:0000313" key="3">
    <source>
        <dbReference type="Proteomes" id="UP001168877"/>
    </source>
</evidence>
<sequence length="97" mass="10853">MVDLAADRVLMVVITLLEVWQWRKHLDSPIVDSTVEGGPRASMNNIIKSRSAQKHESNQGGPDQRHRWSKSKSTALKSKEEELLSNQIDVNVAPPPV</sequence>
<proteinExistence type="predicted"/>
<organism evidence="2 3">
    <name type="scientific">Acer saccharum</name>
    <name type="common">Sugar maple</name>
    <dbReference type="NCBI Taxonomy" id="4024"/>
    <lineage>
        <taxon>Eukaryota</taxon>
        <taxon>Viridiplantae</taxon>
        <taxon>Streptophyta</taxon>
        <taxon>Embryophyta</taxon>
        <taxon>Tracheophyta</taxon>
        <taxon>Spermatophyta</taxon>
        <taxon>Magnoliopsida</taxon>
        <taxon>eudicotyledons</taxon>
        <taxon>Gunneridae</taxon>
        <taxon>Pentapetalae</taxon>
        <taxon>rosids</taxon>
        <taxon>malvids</taxon>
        <taxon>Sapindales</taxon>
        <taxon>Sapindaceae</taxon>
        <taxon>Hippocastanoideae</taxon>
        <taxon>Acereae</taxon>
        <taxon>Acer</taxon>
    </lineage>
</organism>
<evidence type="ECO:0000256" key="1">
    <source>
        <dbReference type="SAM" id="MobiDB-lite"/>
    </source>
</evidence>
<evidence type="ECO:0000313" key="2">
    <source>
        <dbReference type="EMBL" id="KAK0601535.1"/>
    </source>
</evidence>
<dbReference type="AlphaFoldDB" id="A0AA39T5Y4"/>
<name>A0AA39T5Y4_ACESA</name>
<comment type="caution">
    <text evidence="2">The sequence shown here is derived from an EMBL/GenBank/DDBJ whole genome shotgun (WGS) entry which is preliminary data.</text>
</comment>
<keyword evidence="3" id="KW-1185">Reference proteome</keyword>
<protein>
    <submittedName>
        <fullName evidence="2">Uncharacterized protein</fullName>
    </submittedName>
</protein>